<proteinExistence type="inferred from homology"/>
<dbReference type="GO" id="GO:0016616">
    <property type="term" value="F:oxidoreductase activity, acting on the CH-OH group of donors, NAD or NADP as acceptor"/>
    <property type="evidence" value="ECO:0007669"/>
    <property type="project" value="InterPro"/>
</dbReference>
<dbReference type="InParanoid" id="A0A1Y2LXM1"/>
<dbReference type="Proteomes" id="UP000193240">
    <property type="component" value="Unassembled WGS sequence"/>
</dbReference>
<dbReference type="InterPro" id="IPR002225">
    <property type="entry name" value="3Beta_OHSteriod_DH/Estase"/>
</dbReference>
<evidence type="ECO:0000313" key="5">
    <source>
        <dbReference type="Proteomes" id="UP000193240"/>
    </source>
</evidence>
<dbReference type="Pfam" id="PF01073">
    <property type="entry name" value="3Beta_HSD"/>
    <property type="match status" value="1"/>
</dbReference>
<dbReference type="PANTHER" id="PTHR43245">
    <property type="entry name" value="BIFUNCTIONAL POLYMYXIN RESISTANCE PROTEIN ARNA"/>
    <property type="match status" value="1"/>
</dbReference>
<evidence type="ECO:0000256" key="1">
    <source>
        <dbReference type="ARBA" id="ARBA00009219"/>
    </source>
</evidence>
<accession>A0A1Y2LXM1</accession>
<dbReference type="Gene3D" id="3.40.50.720">
    <property type="entry name" value="NAD(P)-binding Rossmann-like Domain"/>
    <property type="match status" value="1"/>
</dbReference>
<dbReference type="EMBL" id="KZ107846">
    <property type="protein sequence ID" value="OSS48309.1"/>
    <property type="molecule type" value="Genomic_DNA"/>
</dbReference>
<evidence type="ECO:0000256" key="2">
    <source>
        <dbReference type="ARBA" id="ARBA00023002"/>
    </source>
</evidence>
<reference evidence="4 5" key="1">
    <citation type="journal article" date="2017" name="Genome Announc.">
        <title>Genome sequence of the saprophytic ascomycete Epicoccum nigrum ICMP 19927 strain isolated from New Zealand.</title>
        <authorList>
            <person name="Fokin M."/>
            <person name="Fleetwood D."/>
            <person name="Weir B.S."/>
            <person name="Villas-Boas S.G."/>
        </authorList>
    </citation>
    <scope>NUCLEOTIDE SEQUENCE [LARGE SCALE GENOMIC DNA]</scope>
    <source>
        <strain evidence="4 5">ICMP 19927</strain>
    </source>
</reference>
<dbReference type="AlphaFoldDB" id="A0A1Y2LXM1"/>
<evidence type="ECO:0000313" key="4">
    <source>
        <dbReference type="EMBL" id="OSS48309.1"/>
    </source>
</evidence>
<dbReference type="PANTHER" id="PTHR43245:SF51">
    <property type="entry name" value="SHORT CHAIN DEHYDROGENASE_REDUCTASE FAMILY 42E, MEMBER 2"/>
    <property type="match status" value="1"/>
</dbReference>
<dbReference type="InterPro" id="IPR036291">
    <property type="entry name" value="NAD(P)-bd_dom_sf"/>
</dbReference>
<feature type="domain" description="3-beta hydroxysteroid dehydrogenase/isomerase" evidence="3">
    <location>
        <begin position="14"/>
        <end position="270"/>
    </location>
</feature>
<comment type="similarity">
    <text evidence="1">Belongs to the 3-beta-HSD family.</text>
</comment>
<dbReference type="InterPro" id="IPR050177">
    <property type="entry name" value="Lipid_A_modif_metabolic_enz"/>
</dbReference>
<sequence length="355" mass="39075">MPRFHPSSDPLRILVTGGSGFLGAHIVARLLEEGFSVGVFSRQPKHVSVGEDYMRRLSYHAGDVNNRARVTEVISDFKPHAIVHAAAPHHTAPAVQHQQATVEGTRILLDCASNCPETRAFIYTSSDSAIVPTQTPLSEENAELYTASHYPNTYACAKALADGTTLAANSTALATAVLRVPVLYGEYDNNFIPQLLKSIRNNERKLQIGSNEKLFEFLYVKKAAEAHVLAVRALLDQTTASGVAGEAFFVSDGRPELFFDFSRRCYAAAGSPVSADQVMIIPLAALQAAASIGEWLYWMFTLGFVQPKLRRHSIDHLDRGCCWNIDKAKQKLGYEPIVDQDGAIRRTMKWAMVNL</sequence>
<evidence type="ECO:0000259" key="3">
    <source>
        <dbReference type="Pfam" id="PF01073"/>
    </source>
</evidence>
<dbReference type="GO" id="GO:0006694">
    <property type="term" value="P:steroid biosynthetic process"/>
    <property type="evidence" value="ECO:0007669"/>
    <property type="project" value="InterPro"/>
</dbReference>
<keyword evidence="2" id="KW-0560">Oxidoreductase</keyword>
<gene>
    <name evidence="4" type="ORF">B5807_07683</name>
</gene>
<keyword evidence="5" id="KW-1185">Reference proteome</keyword>
<dbReference type="SUPFAM" id="SSF51735">
    <property type="entry name" value="NAD(P)-binding Rossmann-fold domains"/>
    <property type="match status" value="1"/>
</dbReference>
<dbReference type="OMA" id="GGKFYFV"/>
<name>A0A1Y2LXM1_EPING</name>
<organism evidence="4 5">
    <name type="scientific">Epicoccum nigrum</name>
    <name type="common">Soil fungus</name>
    <name type="synonym">Epicoccum purpurascens</name>
    <dbReference type="NCBI Taxonomy" id="105696"/>
    <lineage>
        <taxon>Eukaryota</taxon>
        <taxon>Fungi</taxon>
        <taxon>Dikarya</taxon>
        <taxon>Ascomycota</taxon>
        <taxon>Pezizomycotina</taxon>
        <taxon>Dothideomycetes</taxon>
        <taxon>Pleosporomycetidae</taxon>
        <taxon>Pleosporales</taxon>
        <taxon>Pleosporineae</taxon>
        <taxon>Didymellaceae</taxon>
        <taxon>Epicoccum</taxon>
    </lineage>
</organism>
<protein>
    <recommendedName>
        <fullName evidence="3">3-beta hydroxysteroid dehydrogenase/isomerase domain-containing protein</fullName>
    </recommendedName>
</protein>
<dbReference type="STRING" id="105696.A0A1Y2LXM1"/>